<name>A0A421F6E7_9STRA</name>
<evidence type="ECO:0000256" key="1">
    <source>
        <dbReference type="SAM" id="Coils"/>
    </source>
</evidence>
<dbReference type="Proteomes" id="UP000792063">
    <property type="component" value="Unassembled WGS sequence"/>
</dbReference>
<evidence type="ECO:0000313" key="6">
    <source>
        <dbReference type="Proteomes" id="UP000285624"/>
    </source>
</evidence>
<dbReference type="EMBL" id="MAYM02001185">
    <property type="protein sequence ID" value="RLN26159.1"/>
    <property type="molecule type" value="Genomic_DNA"/>
</dbReference>
<keyword evidence="1" id="KW-0175">Coiled coil</keyword>
<feature type="region of interest" description="Disordered" evidence="2">
    <location>
        <begin position="752"/>
        <end position="775"/>
    </location>
</feature>
<evidence type="ECO:0000313" key="7">
    <source>
        <dbReference type="Proteomes" id="UP000285883"/>
    </source>
</evidence>
<gene>
    <name evidence="4" type="ORF">BBI17_001293</name>
    <name evidence="5" type="ORF">BBO99_00001424</name>
    <name evidence="3" type="ORF">JM18_001691</name>
</gene>
<dbReference type="EMBL" id="JPWU03000020">
    <property type="protein sequence ID" value="KAG2531313.1"/>
    <property type="molecule type" value="Genomic_DNA"/>
</dbReference>
<evidence type="ECO:0000313" key="4">
    <source>
        <dbReference type="EMBL" id="RLN26159.1"/>
    </source>
</evidence>
<feature type="compositionally biased region" description="Basic and acidic residues" evidence="2">
    <location>
        <begin position="85"/>
        <end position="94"/>
    </location>
</feature>
<feature type="coiled-coil region" evidence="1">
    <location>
        <begin position="305"/>
        <end position="332"/>
    </location>
</feature>
<accession>A0A421F6E7</accession>
<dbReference type="Proteomes" id="UP000285883">
    <property type="component" value="Unassembled WGS sequence"/>
</dbReference>
<feature type="region of interest" description="Disordered" evidence="2">
    <location>
        <begin position="77"/>
        <end position="140"/>
    </location>
</feature>
<comment type="caution">
    <text evidence="4">The sequence shown here is derived from an EMBL/GenBank/DDBJ whole genome shotgun (WGS) entry which is preliminary data.</text>
</comment>
<feature type="compositionally biased region" description="Basic and acidic residues" evidence="2">
    <location>
        <begin position="124"/>
        <end position="135"/>
    </location>
</feature>
<dbReference type="EMBL" id="MBDN02000020">
    <property type="protein sequence ID" value="RLN84305.1"/>
    <property type="molecule type" value="Genomic_DNA"/>
</dbReference>
<reference evidence="6 7" key="2">
    <citation type="submission" date="2018-07" db="EMBL/GenBank/DDBJ databases">
        <title>Genome sequencing of oomycete isolates from Chile give support for New Zealand origin for Phytophthora kernoviae and make available the first Nothophytophthora sp. genome.</title>
        <authorList>
            <person name="Studholme D.J."/>
            <person name="Sanfuentes E."/>
            <person name="Panda P."/>
            <person name="Hill R."/>
            <person name="Sambles C."/>
            <person name="Grant M."/>
            <person name="Williams N.M."/>
            <person name="Mcdougal R.L."/>
        </authorList>
    </citation>
    <scope>NUCLEOTIDE SEQUENCE [LARGE SCALE GENOMIC DNA]</scope>
    <source>
        <strain evidence="4">Chile2</strain>
        <strain evidence="5">Chile4</strain>
    </source>
</reference>
<keyword evidence="6" id="KW-1185">Reference proteome</keyword>
<reference evidence="3" key="3">
    <citation type="submission" date="2020-06" db="EMBL/GenBank/DDBJ databases">
        <authorList>
            <person name="Studholme D.J."/>
        </authorList>
    </citation>
    <scope>NUCLEOTIDE SEQUENCE</scope>
    <source>
        <strain evidence="3">NZFS 3630</strain>
    </source>
</reference>
<evidence type="ECO:0000313" key="3">
    <source>
        <dbReference type="EMBL" id="KAG2531313.1"/>
    </source>
</evidence>
<dbReference type="STRING" id="325452.A0A421F6E7"/>
<organism evidence="4 7">
    <name type="scientific">Phytophthora kernoviae</name>
    <dbReference type="NCBI Taxonomy" id="325452"/>
    <lineage>
        <taxon>Eukaryota</taxon>
        <taxon>Sar</taxon>
        <taxon>Stramenopiles</taxon>
        <taxon>Oomycota</taxon>
        <taxon>Peronosporomycetes</taxon>
        <taxon>Peronosporales</taxon>
        <taxon>Peronosporaceae</taxon>
        <taxon>Phytophthora</taxon>
    </lineage>
</organism>
<dbReference type="AlphaFoldDB" id="A0A421F6E7"/>
<sequence>MVSVNMGSGAWQKPRETSSLREVEQLRVLVMYEFDPPLSNQELASALRACGNCTQDAYNYLKANRRHLNSTVSIPSSAPAMVYRSPEREHEKRRNTQLSVDENDTPNKKRRDLSYDLLIDTEEKDVTPDTQRDTQRPSAADCARAQQLLFQTVEDRVAARQPLRNPDWVNDVWSSLQVPVVLEMAMQLNLTVDALAKWVKQLESDKRQEVLTRGAALTVEVVANLPPIESSTASVADNPKDEELLKYDENVATKIKVLQDAGELSAFARANAAKNAIECLSTACAAYMTWLSWAACADNRKSNEAAAVEKSFETLNQKLAALIEQRSQAVKESEQALFDTRQLKSARSQQIVDFANTRHQELVAQGDSEASARVQSLMETWNGEDLEAQALWKSRKESEARVEMSARDLTTANYALTFNQNLMILFRKVRDRREQALKISSKCFEDIRTASDARATTALEMYIPMLTSALFRYFEFHSIQQAKAKEEQLEQEKALEAHNEYFGDTAPIKRNDIEQRIREFIGVTHSSMQVIMEIADGQRKLWEDKELTLPESVRHALVREFKTLWLQLSGSMRDVMNKFVSTIEEAAGARVAVDSHCELVLAPAAVNFSDEHDIPVFTVPALTISEAVTPYRAAISAVVAPNENKSNVSSVDTGKAPTAQSVITPVANERVNIASIAKTSPQVPEARPGFELQSVVYSKVAVGEGCTQFVRGVVVKQLENGMYFVKYDNGDKFSVRSSFLLTKDLMEQHVKAGGPVAPPDQDMEGAKSSSGCGIM</sequence>
<protein>
    <submittedName>
        <fullName evidence="4">Uncharacterized protein</fullName>
    </submittedName>
</protein>
<dbReference type="Proteomes" id="UP000285624">
    <property type="component" value="Unassembled WGS sequence"/>
</dbReference>
<proteinExistence type="predicted"/>
<reference evidence="3" key="1">
    <citation type="journal article" date="2015" name="Genom Data">
        <title>Genome sequences of six Phytophthora species associated with forests in New Zealand.</title>
        <authorList>
            <person name="Studholme D.J."/>
            <person name="McDougal R.L."/>
            <person name="Sambles C."/>
            <person name="Hansen E."/>
            <person name="Hardy G."/>
            <person name="Grant M."/>
            <person name="Ganley R.J."/>
            <person name="Williams N.M."/>
        </authorList>
    </citation>
    <scope>NUCLEOTIDE SEQUENCE</scope>
    <source>
        <strain evidence="3">NZFS 3630</strain>
    </source>
</reference>
<evidence type="ECO:0000256" key="2">
    <source>
        <dbReference type="SAM" id="MobiDB-lite"/>
    </source>
</evidence>
<evidence type="ECO:0000313" key="5">
    <source>
        <dbReference type="EMBL" id="RLN84305.1"/>
    </source>
</evidence>